<name>A0A941CYS5_9CAUL</name>
<accession>A0A941CYS5</accession>
<organism evidence="2 3">
    <name type="scientific">Phenylobacterium glaciei</name>
    <dbReference type="NCBI Taxonomy" id="2803784"/>
    <lineage>
        <taxon>Bacteria</taxon>
        <taxon>Pseudomonadati</taxon>
        <taxon>Pseudomonadota</taxon>
        <taxon>Alphaproteobacteria</taxon>
        <taxon>Caulobacterales</taxon>
        <taxon>Caulobacteraceae</taxon>
        <taxon>Phenylobacterium</taxon>
    </lineage>
</organism>
<dbReference type="PANTHER" id="PTHR42815">
    <property type="entry name" value="FAD-BINDING, PUTATIVE (AFU_ORTHOLOGUE AFUA_6G07600)-RELATED"/>
    <property type="match status" value="1"/>
</dbReference>
<reference evidence="2" key="1">
    <citation type="submission" date="2021-04" db="EMBL/GenBank/DDBJ databases">
        <title>Draft genome assembly of strain Phenylobacterium sp. 20VBR1 using MiniION and Illumina platforms.</title>
        <authorList>
            <person name="Thomas F.A."/>
            <person name="Krishnan K.P."/>
            <person name="Sinha R.K."/>
        </authorList>
    </citation>
    <scope>NUCLEOTIDE SEQUENCE</scope>
    <source>
        <strain evidence="2">20VBR1</strain>
    </source>
</reference>
<dbReference type="NCBIfam" id="TIGR04025">
    <property type="entry name" value="PPOX_FMN_DR2398"/>
    <property type="match status" value="1"/>
</dbReference>
<feature type="domain" description="Pyridoxamine 5'-phosphate oxidase N-terminal" evidence="1">
    <location>
        <begin position="30"/>
        <end position="149"/>
    </location>
</feature>
<dbReference type="PANTHER" id="PTHR42815:SF2">
    <property type="entry name" value="FAD-BINDING, PUTATIVE (AFU_ORTHOLOGUE AFUA_6G07600)-RELATED"/>
    <property type="match status" value="1"/>
</dbReference>
<gene>
    <name evidence="2" type="ORF">JKL49_03065</name>
</gene>
<dbReference type="InterPro" id="IPR024029">
    <property type="entry name" value="Pyridox_Oxase_FMN-dep"/>
</dbReference>
<dbReference type="EMBL" id="JAGSGD010000001">
    <property type="protein sequence ID" value="MBR7618359.1"/>
    <property type="molecule type" value="Genomic_DNA"/>
</dbReference>
<protein>
    <submittedName>
        <fullName evidence="2">Pyridoxamine 5'-phosphate oxidase family protein</fullName>
    </submittedName>
</protein>
<dbReference type="RefSeq" id="WP_215338243.1">
    <property type="nucleotide sequence ID" value="NZ_JAGSGD010000001.1"/>
</dbReference>
<evidence type="ECO:0000259" key="1">
    <source>
        <dbReference type="Pfam" id="PF01243"/>
    </source>
</evidence>
<sequence length="203" mass="21897">MPVLTTIEDLEALYGQPGPTSTLKELDHLNAEYRAVIEASPFAALATVGPEGLDCSPRGDAGEVVRIADARTLLMPDRRGNNRADSLRNIVRDPRVALLFLIPGSGSTLRVNGRAELRTDADLLETFRMESKPPRCVIVITIDTVFFQCARAVIRADLWNRAKQVDPARLPSAGQMLSAASSGVQGGADYDAAWPARAAASLW</sequence>
<dbReference type="InterPro" id="IPR012349">
    <property type="entry name" value="Split_barrel_FMN-bd"/>
</dbReference>
<dbReference type="AlphaFoldDB" id="A0A941CYS5"/>
<evidence type="ECO:0000313" key="3">
    <source>
        <dbReference type="Proteomes" id="UP000622580"/>
    </source>
</evidence>
<dbReference type="SUPFAM" id="SSF50475">
    <property type="entry name" value="FMN-binding split barrel"/>
    <property type="match status" value="1"/>
</dbReference>
<keyword evidence="3" id="KW-1185">Reference proteome</keyword>
<proteinExistence type="predicted"/>
<dbReference type="Proteomes" id="UP000622580">
    <property type="component" value="Unassembled WGS sequence"/>
</dbReference>
<dbReference type="Gene3D" id="2.30.110.10">
    <property type="entry name" value="Electron Transport, Fmn-binding Protein, Chain A"/>
    <property type="match status" value="1"/>
</dbReference>
<evidence type="ECO:0000313" key="2">
    <source>
        <dbReference type="EMBL" id="MBR7618359.1"/>
    </source>
</evidence>
<dbReference type="InterPro" id="IPR011576">
    <property type="entry name" value="Pyridox_Oxase_N"/>
</dbReference>
<comment type="caution">
    <text evidence="2">The sequence shown here is derived from an EMBL/GenBank/DDBJ whole genome shotgun (WGS) entry which is preliminary data.</text>
</comment>
<dbReference type="Pfam" id="PF01243">
    <property type="entry name" value="PNPOx_N"/>
    <property type="match status" value="1"/>
</dbReference>